<feature type="region of interest" description="Disordered" evidence="1">
    <location>
        <begin position="28"/>
        <end position="48"/>
    </location>
</feature>
<evidence type="ECO:0000313" key="3">
    <source>
        <dbReference type="Proteomes" id="UP001591681"/>
    </source>
</evidence>
<dbReference type="PANTHER" id="PTHR31025">
    <property type="entry name" value="SI:CH211-196P9.1-RELATED"/>
    <property type="match status" value="1"/>
</dbReference>
<dbReference type="EMBL" id="JBHFQA010000019">
    <property type="protein sequence ID" value="KAL2082774.1"/>
    <property type="molecule type" value="Genomic_DNA"/>
</dbReference>
<keyword evidence="3" id="KW-1185">Reference proteome</keyword>
<protein>
    <submittedName>
        <fullName evidence="2">Uncharacterized protein</fullName>
    </submittedName>
</protein>
<evidence type="ECO:0000256" key="1">
    <source>
        <dbReference type="SAM" id="MobiDB-lite"/>
    </source>
</evidence>
<feature type="compositionally biased region" description="Basic and acidic residues" evidence="1">
    <location>
        <begin position="39"/>
        <end position="48"/>
    </location>
</feature>
<dbReference type="PANTHER" id="PTHR31025:SF30">
    <property type="entry name" value="SI:DKEY-15H8.17"/>
    <property type="match status" value="1"/>
</dbReference>
<sequence length="347" mass="39271">MRDGTVIGSGYGSLLTQLKTRVEHVNRGNALSRRRKQKRISDAPEDIARGPADQYGCVRWQPNCPSGETVQGLEEKKTEMKDLYDTEGPAGAERGYVIQLMKTTYYLQRKNINACPPPSIAELKTKWPYLFIPREMYSHFSLLTDINILEKMEQAMEEKGKLILRFFQHKPAGTSTDEVERILVKYSKEEKCDPCPCVILLLMAHFKEKSEGLILQTDVFSTAADVERAMLLPVSPRLIVLGSDVLRATNWMLSIEGQVIVGPHQNIVAGLAVFFSCYYIFNLVYQEEAVNTLEFIQRCFIGINPTSGTKATKWISPKSGKVQEKSNSNVSLHVSALLKRLMDFEWL</sequence>
<accession>A0ABD1J6I0</accession>
<dbReference type="Proteomes" id="UP001591681">
    <property type="component" value="Unassembled WGS sequence"/>
</dbReference>
<reference evidence="2 3" key="1">
    <citation type="submission" date="2024-09" db="EMBL/GenBank/DDBJ databases">
        <title>A chromosome-level genome assembly of Gray's grenadier anchovy, Coilia grayii.</title>
        <authorList>
            <person name="Fu Z."/>
        </authorList>
    </citation>
    <scope>NUCLEOTIDE SEQUENCE [LARGE SCALE GENOMIC DNA]</scope>
    <source>
        <strain evidence="2">G4</strain>
        <tissue evidence="2">Muscle</tissue>
    </source>
</reference>
<dbReference type="AlphaFoldDB" id="A0ABD1J6I0"/>
<name>A0ABD1J6I0_9TELE</name>
<organism evidence="2 3">
    <name type="scientific">Coilia grayii</name>
    <name type="common">Gray's grenadier anchovy</name>
    <dbReference type="NCBI Taxonomy" id="363190"/>
    <lineage>
        <taxon>Eukaryota</taxon>
        <taxon>Metazoa</taxon>
        <taxon>Chordata</taxon>
        <taxon>Craniata</taxon>
        <taxon>Vertebrata</taxon>
        <taxon>Euteleostomi</taxon>
        <taxon>Actinopterygii</taxon>
        <taxon>Neopterygii</taxon>
        <taxon>Teleostei</taxon>
        <taxon>Clupei</taxon>
        <taxon>Clupeiformes</taxon>
        <taxon>Clupeoidei</taxon>
        <taxon>Engraulidae</taxon>
        <taxon>Coilinae</taxon>
        <taxon>Coilia</taxon>
    </lineage>
</organism>
<evidence type="ECO:0000313" key="2">
    <source>
        <dbReference type="EMBL" id="KAL2082774.1"/>
    </source>
</evidence>
<proteinExistence type="predicted"/>
<gene>
    <name evidence="2" type="ORF">ACEWY4_022592</name>
</gene>
<comment type="caution">
    <text evidence="2">The sequence shown here is derived from an EMBL/GenBank/DDBJ whole genome shotgun (WGS) entry which is preliminary data.</text>
</comment>